<comment type="catalytic activity">
    <reaction evidence="10">
        <text>[(1-&gt;4)-beta-D-glucosyl]n+m + reduced acceptor + O2 = 4-dehydro-beta-D-glucosyl-[(1-&gt;4)-beta-D-glucosyl]n-1 + [(1-&gt;4)-beta-D-glucosyl]m + acceptor + H2O.</text>
        <dbReference type="EC" id="1.14.99.56"/>
    </reaction>
</comment>
<feature type="domain" description="Auxiliary Activity family 9 catalytic" evidence="13">
    <location>
        <begin position="21"/>
        <end position="236"/>
    </location>
</feature>
<evidence type="ECO:0000256" key="3">
    <source>
        <dbReference type="ARBA" id="ARBA00022525"/>
    </source>
</evidence>
<keyword evidence="8" id="KW-0624">Polysaccharide degradation</keyword>
<comment type="similarity">
    <text evidence="9">Belongs to the polysaccharide monooxygenase AA9 family.</text>
</comment>
<dbReference type="InterPro" id="IPR005103">
    <property type="entry name" value="AA9_LPMO"/>
</dbReference>
<keyword evidence="3" id="KW-0964">Secreted</keyword>
<dbReference type="GO" id="GO:0005576">
    <property type="term" value="C:extracellular region"/>
    <property type="evidence" value="ECO:0007669"/>
    <property type="project" value="UniProtKB-SubCell"/>
</dbReference>
<dbReference type="PANTHER" id="PTHR33353">
    <property type="entry name" value="PUTATIVE (AFU_ORTHOLOGUE AFUA_1G12560)-RELATED"/>
    <property type="match status" value="1"/>
</dbReference>
<dbReference type="PANTHER" id="PTHR33353:SF34">
    <property type="entry name" value="ENDO-BETA-1,4-GLUCANASE D"/>
    <property type="match status" value="1"/>
</dbReference>
<keyword evidence="7" id="KW-0119">Carbohydrate metabolism</keyword>
<evidence type="ECO:0000256" key="12">
    <source>
        <dbReference type="SAM" id="SignalP"/>
    </source>
</evidence>
<evidence type="ECO:0000256" key="5">
    <source>
        <dbReference type="ARBA" id="ARBA00023001"/>
    </source>
</evidence>
<proteinExistence type="inferred from homology"/>
<comment type="caution">
    <text evidence="14">The sequence shown here is derived from an EMBL/GenBank/DDBJ whole genome shotgun (WGS) entry which is preliminary data.</text>
</comment>
<name>A0AAI8VAG1_9PEZI</name>
<evidence type="ECO:0000256" key="10">
    <source>
        <dbReference type="ARBA" id="ARBA00045077"/>
    </source>
</evidence>
<evidence type="ECO:0000313" key="15">
    <source>
        <dbReference type="Proteomes" id="UP001295740"/>
    </source>
</evidence>
<evidence type="ECO:0000256" key="6">
    <source>
        <dbReference type="ARBA" id="ARBA00023157"/>
    </source>
</evidence>
<dbReference type="AlphaFoldDB" id="A0AAI8VAG1"/>
<keyword evidence="5" id="KW-0136">Cellulose degradation</keyword>
<evidence type="ECO:0000256" key="7">
    <source>
        <dbReference type="ARBA" id="ARBA00023277"/>
    </source>
</evidence>
<evidence type="ECO:0000256" key="11">
    <source>
        <dbReference type="ARBA" id="ARBA00047174"/>
    </source>
</evidence>
<dbReference type="InterPro" id="IPR049892">
    <property type="entry name" value="AA9"/>
</dbReference>
<comment type="subcellular location">
    <subcellularLocation>
        <location evidence="2">Secreted</location>
    </subcellularLocation>
</comment>
<dbReference type="Pfam" id="PF03443">
    <property type="entry name" value="AA9"/>
    <property type="match status" value="1"/>
</dbReference>
<dbReference type="EC" id="1.14.99.56" evidence="11"/>
<keyword evidence="15" id="KW-1185">Reference proteome</keyword>
<evidence type="ECO:0000313" key="14">
    <source>
        <dbReference type="EMBL" id="CAJ2501320.1"/>
    </source>
</evidence>
<dbReference type="GO" id="GO:0030245">
    <property type="term" value="P:cellulose catabolic process"/>
    <property type="evidence" value="ECO:0007669"/>
    <property type="project" value="UniProtKB-KW"/>
</dbReference>
<gene>
    <name evidence="14" type="ORF">KHLLAP_LOCUS1788</name>
</gene>
<feature type="chain" id="PRO_5042569726" description="lytic cellulose monooxygenase (C4-dehydrogenating)" evidence="12">
    <location>
        <begin position="21"/>
        <end position="249"/>
    </location>
</feature>
<dbReference type="EMBL" id="CAUWAG010000003">
    <property type="protein sequence ID" value="CAJ2501320.1"/>
    <property type="molecule type" value="Genomic_DNA"/>
</dbReference>
<reference evidence="14" key="1">
    <citation type="submission" date="2023-10" db="EMBL/GenBank/DDBJ databases">
        <authorList>
            <person name="Hackl T."/>
        </authorList>
    </citation>
    <scope>NUCLEOTIDE SEQUENCE</scope>
</reference>
<sequence length="249" mass="26324">MSPLTSGLLAAFAFAASALGHGYVTTFTTDGKPNQGFLLDYYYDKVNSGSFPDIAAWYAENLDSGFVAPDAYGTTNISCHKNAAPGALTTTVSAGGSITFQWPANWAHPYGPILTYVAACNGDCSKADKSSLSWVKIDAVGIDYTTQTWASQTLINQAGKWTTKVPLSLKAGNYVFRHEIIALHGASTLNGAQNYPQCFNIAVTGSGSSSLPSGTLGVNLYKNTDPGIYLNPYVTITSYAMPGPTLWTG</sequence>
<keyword evidence="4 12" id="KW-0732">Signal</keyword>
<organism evidence="14 15">
    <name type="scientific">Anthostomella pinea</name>
    <dbReference type="NCBI Taxonomy" id="933095"/>
    <lineage>
        <taxon>Eukaryota</taxon>
        <taxon>Fungi</taxon>
        <taxon>Dikarya</taxon>
        <taxon>Ascomycota</taxon>
        <taxon>Pezizomycotina</taxon>
        <taxon>Sordariomycetes</taxon>
        <taxon>Xylariomycetidae</taxon>
        <taxon>Xylariales</taxon>
        <taxon>Xylariaceae</taxon>
        <taxon>Anthostomella</taxon>
    </lineage>
</organism>
<accession>A0AAI8VAG1</accession>
<evidence type="ECO:0000256" key="9">
    <source>
        <dbReference type="ARBA" id="ARBA00044502"/>
    </source>
</evidence>
<protein>
    <recommendedName>
        <fullName evidence="11">lytic cellulose monooxygenase (C4-dehydrogenating)</fullName>
        <ecNumber evidence="11">1.14.99.56</ecNumber>
    </recommendedName>
</protein>
<evidence type="ECO:0000256" key="8">
    <source>
        <dbReference type="ARBA" id="ARBA00023326"/>
    </source>
</evidence>
<comment type="cofactor">
    <cofactor evidence="1">
        <name>Cu(2+)</name>
        <dbReference type="ChEBI" id="CHEBI:29036"/>
    </cofactor>
</comment>
<keyword evidence="6" id="KW-1015">Disulfide bond</keyword>
<evidence type="ECO:0000256" key="4">
    <source>
        <dbReference type="ARBA" id="ARBA00022729"/>
    </source>
</evidence>
<evidence type="ECO:0000259" key="13">
    <source>
        <dbReference type="Pfam" id="PF03443"/>
    </source>
</evidence>
<evidence type="ECO:0000256" key="1">
    <source>
        <dbReference type="ARBA" id="ARBA00001973"/>
    </source>
</evidence>
<feature type="signal peptide" evidence="12">
    <location>
        <begin position="1"/>
        <end position="20"/>
    </location>
</feature>
<dbReference type="CDD" id="cd21175">
    <property type="entry name" value="LPMO_AA9"/>
    <property type="match status" value="1"/>
</dbReference>
<dbReference type="Gene3D" id="2.70.50.70">
    <property type="match status" value="1"/>
</dbReference>
<evidence type="ECO:0000256" key="2">
    <source>
        <dbReference type="ARBA" id="ARBA00004613"/>
    </source>
</evidence>
<dbReference type="Proteomes" id="UP001295740">
    <property type="component" value="Unassembled WGS sequence"/>
</dbReference>